<sequence length="122" mass="14257">VGPTDAENPELHEALRIEWCKTRARAKRWQEDIELVREEMRRVLAYHKYKADEWESKANVRPALPDDYREGVSAYAHRQADIRTTMQSICEKAWRYVGTWIALEKGLMVDDAALEHEGVDES</sequence>
<evidence type="ECO:0000313" key="2">
    <source>
        <dbReference type="Proteomes" id="UP000298390"/>
    </source>
</evidence>
<dbReference type="EMBL" id="SEKV01000966">
    <property type="protein sequence ID" value="TFY52492.1"/>
    <property type="molecule type" value="Genomic_DNA"/>
</dbReference>
<feature type="non-terminal residue" evidence="1">
    <location>
        <position position="1"/>
    </location>
</feature>
<evidence type="ECO:0000313" key="1">
    <source>
        <dbReference type="EMBL" id="TFY52492.1"/>
    </source>
</evidence>
<dbReference type="Proteomes" id="UP000298390">
    <property type="component" value="Unassembled WGS sequence"/>
</dbReference>
<dbReference type="STRING" id="34475.A0A4Y9XRW6"/>
<reference evidence="1 2" key="1">
    <citation type="submission" date="2019-01" db="EMBL/GenBank/DDBJ databases">
        <title>Genome sequencing of the rare red list fungi Fomitopsis rosea.</title>
        <authorList>
            <person name="Buettner E."/>
            <person name="Kellner H."/>
        </authorList>
    </citation>
    <scope>NUCLEOTIDE SEQUENCE [LARGE SCALE GENOMIC DNA]</scope>
    <source>
        <strain evidence="1 2">DSM 105464</strain>
    </source>
</reference>
<proteinExistence type="predicted"/>
<gene>
    <name evidence="1" type="ORF">EVJ58_g9986</name>
</gene>
<accession>A0A4Y9XRW6</accession>
<name>A0A4Y9XRW6_9APHY</name>
<comment type="caution">
    <text evidence="1">The sequence shown here is derived from an EMBL/GenBank/DDBJ whole genome shotgun (WGS) entry which is preliminary data.</text>
</comment>
<organism evidence="1 2">
    <name type="scientific">Rhodofomes roseus</name>
    <dbReference type="NCBI Taxonomy" id="34475"/>
    <lineage>
        <taxon>Eukaryota</taxon>
        <taxon>Fungi</taxon>
        <taxon>Dikarya</taxon>
        <taxon>Basidiomycota</taxon>
        <taxon>Agaricomycotina</taxon>
        <taxon>Agaricomycetes</taxon>
        <taxon>Polyporales</taxon>
        <taxon>Rhodofomes</taxon>
    </lineage>
</organism>
<dbReference type="AlphaFoldDB" id="A0A4Y9XRW6"/>
<protein>
    <submittedName>
        <fullName evidence="1">Uncharacterized protein</fullName>
    </submittedName>
</protein>